<organism evidence="1 2">
    <name type="scientific">Dryococelus australis</name>
    <dbReference type="NCBI Taxonomy" id="614101"/>
    <lineage>
        <taxon>Eukaryota</taxon>
        <taxon>Metazoa</taxon>
        <taxon>Ecdysozoa</taxon>
        <taxon>Arthropoda</taxon>
        <taxon>Hexapoda</taxon>
        <taxon>Insecta</taxon>
        <taxon>Pterygota</taxon>
        <taxon>Neoptera</taxon>
        <taxon>Polyneoptera</taxon>
        <taxon>Phasmatodea</taxon>
        <taxon>Verophasmatodea</taxon>
        <taxon>Anareolatae</taxon>
        <taxon>Phasmatidae</taxon>
        <taxon>Eurycanthinae</taxon>
        <taxon>Dryococelus</taxon>
    </lineage>
</organism>
<accession>A0ABQ9HKT4</accession>
<evidence type="ECO:0008006" key="3">
    <source>
        <dbReference type="Google" id="ProtNLM"/>
    </source>
</evidence>
<name>A0ABQ9HKT4_9NEOP</name>
<dbReference type="InterPro" id="IPR036397">
    <property type="entry name" value="RNaseH_sf"/>
</dbReference>
<dbReference type="PANTHER" id="PTHR47326">
    <property type="entry name" value="TRANSPOSABLE ELEMENT TC3 TRANSPOSASE-LIKE PROTEIN"/>
    <property type="match status" value="1"/>
</dbReference>
<dbReference type="Gene3D" id="3.30.420.10">
    <property type="entry name" value="Ribonuclease H-like superfamily/Ribonuclease H"/>
    <property type="match status" value="1"/>
</dbReference>
<evidence type="ECO:0000313" key="1">
    <source>
        <dbReference type="EMBL" id="KAJ8884942.1"/>
    </source>
</evidence>
<dbReference type="PANTHER" id="PTHR47326:SF1">
    <property type="entry name" value="HTH PSQ-TYPE DOMAIN-CONTAINING PROTEIN"/>
    <property type="match status" value="1"/>
</dbReference>
<evidence type="ECO:0000313" key="2">
    <source>
        <dbReference type="Proteomes" id="UP001159363"/>
    </source>
</evidence>
<sequence>MACNNANSLQLRCWIRLSKTQIIWGNVVFGNEVTFHASGEVNQRNVRIWGSENPSRQTYWTVLFIKQAITRDIYLDMCEQFAVQPDVMFQQDGAPLHWRLHVHEFLDISFLQKWIKCNASTKWPPQSQSITLWIFSCYVIKDRVYTSPVSDLDDLHRRIMDAIKLTPSLQRCLCAYGLR</sequence>
<dbReference type="Proteomes" id="UP001159363">
    <property type="component" value="Chromosome X"/>
</dbReference>
<comment type="caution">
    <text evidence="1">The sequence shown here is derived from an EMBL/GenBank/DDBJ whole genome shotgun (WGS) entry which is preliminary data.</text>
</comment>
<dbReference type="EMBL" id="JARBHB010000004">
    <property type="protein sequence ID" value="KAJ8884942.1"/>
    <property type="molecule type" value="Genomic_DNA"/>
</dbReference>
<reference evidence="1 2" key="1">
    <citation type="submission" date="2023-02" db="EMBL/GenBank/DDBJ databases">
        <title>LHISI_Scaffold_Assembly.</title>
        <authorList>
            <person name="Stuart O.P."/>
            <person name="Cleave R."/>
            <person name="Magrath M.J.L."/>
            <person name="Mikheyev A.S."/>
        </authorList>
    </citation>
    <scope>NUCLEOTIDE SEQUENCE [LARGE SCALE GENOMIC DNA]</scope>
    <source>
        <strain evidence="1">Daus_M_001</strain>
        <tissue evidence="1">Leg muscle</tissue>
    </source>
</reference>
<keyword evidence="2" id="KW-1185">Reference proteome</keyword>
<protein>
    <recommendedName>
        <fullName evidence="3">Transposable element Tc3 transposase</fullName>
    </recommendedName>
</protein>
<proteinExistence type="predicted"/>
<gene>
    <name evidence="1" type="ORF">PR048_011138</name>
</gene>